<evidence type="ECO:0000256" key="1">
    <source>
        <dbReference type="ARBA" id="ARBA00022737"/>
    </source>
</evidence>
<sequence length="606" mass="66207">AFYNHTECLSCLRTVEVDYPILHSMDTMENAGEFSDSGNLSTKVVSVAAGEAHTLALTGDGCVYSWGRGMLGRLGQGSQEDVLFPAKVKFDVPNRSEEKVKIVGVTAGAYHSLALSDDGSVWCWGYNIYGQLGLNGENSEHKEHLDGDFSSVPHLMDKFLELGSPGSLADGSERKGKALKICAVRAGGMMSLAIDNLGALWMWGNCPQPSSIKEGLFSLISSSIPIPVWNFHGHTVVKVACGNEHVVALVSAGETYNGEDLVCYSWGNNNHGQLGLGDRESRPHPEVVESFNQDSSWAIYEVACGSFHTALLTHKKRPSDMLASMCWTFGLGDNGQLGHGTTQSALFPKVIEELPQHLYLISVDCGLFHTSVVSSAGDVWSWGMEKGLGLCPDASYARVDVGDALSPLLISRGPHQPKFPDPVQVACGAAHTVLVADDGYKLWSWGRGRNGVLGNGKAVDYYDPTIVLWPPLTEAFKQEELWTSSEENKTKENVSEGVREADERLSLAMKEMKLLQSKLSTIERYASILHGSIFGKPFVEQDIPMSLQNSGTFDIAKEWENMLEAADRGKLVGLEMFYRNMLAGVKDKLLKKRIQELIKESLQSPK</sequence>
<organism evidence="4 5">
    <name type="scientific">Quillaja saponaria</name>
    <name type="common">Soap bark tree</name>
    <dbReference type="NCBI Taxonomy" id="32244"/>
    <lineage>
        <taxon>Eukaryota</taxon>
        <taxon>Viridiplantae</taxon>
        <taxon>Streptophyta</taxon>
        <taxon>Embryophyta</taxon>
        <taxon>Tracheophyta</taxon>
        <taxon>Spermatophyta</taxon>
        <taxon>Magnoliopsida</taxon>
        <taxon>eudicotyledons</taxon>
        <taxon>Gunneridae</taxon>
        <taxon>Pentapetalae</taxon>
        <taxon>rosids</taxon>
        <taxon>fabids</taxon>
        <taxon>Fabales</taxon>
        <taxon>Quillajaceae</taxon>
        <taxon>Quillaja</taxon>
    </lineage>
</organism>
<dbReference type="Gene3D" id="2.130.10.30">
    <property type="entry name" value="Regulator of chromosome condensation 1/beta-lactamase-inhibitor protein II"/>
    <property type="match status" value="2"/>
</dbReference>
<comment type="caution">
    <text evidence="4">The sequence shown here is derived from an EMBL/GenBank/DDBJ whole genome shotgun (WGS) entry which is preliminary data.</text>
</comment>
<dbReference type="Proteomes" id="UP001163823">
    <property type="component" value="Chromosome 8"/>
</dbReference>
<dbReference type="EMBL" id="JARAOO010000008">
    <property type="protein sequence ID" value="KAJ7958819.1"/>
    <property type="molecule type" value="Genomic_DNA"/>
</dbReference>
<evidence type="ECO:0000313" key="5">
    <source>
        <dbReference type="Proteomes" id="UP001163823"/>
    </source>
</evidence>
<dbReference type="Pfam" id="PF25390">
    <property type="entry name" value="WD40_RLD"/>
    <property type="match status" value="1"/>
</dbReference>
<feature type="repeat" description="RCC1" evidence="2">
    <location>
        <begin position="377"/>
        <end position="438"/>
    </location>
</feature>
<dbReference type="Pfam" id="PF00415">
    <property type="entry name" value="RCC1"/>
    <property type="match status" value="2"/>
</dbReference>
<dbReference type="InterPro" id="IPR009091">
    <property type="entry name" value="RCC1/BLIP-II"/>
</dbReference>
<dbReference type="PANTHER" id="PTHR22870">
    <property type="entry name" value="REGULATOR OF CHROMOSOME CONDENSATION"/>
    <property type="match status" value="1"/>
</dbReference>
<dbReference type="PROSITE" id="PS00626">
    <property type="entry name" value="RCC1_2"/>
    <property type="match status" value="2"/>
</dbReference>
<feature type="repeat" description="RCC1" evidence="2">
    <location>
        <begin position="261"/>
        <end position="315"/>
    </location>
</feature>
<feature type="repeat" description="RCC1" evidence="2">
    <location>
        <begin position="61"/>
        <end position="118"/>
    </location>
</feature>
<dbReference type="PANTHER" id="PTHR22870:SF155">
    <property type="entry name" value="E3 UBIQUITIN-PROTEIN LIGASE HERC1-RELATED"/>
    <property type="match status" value="1"/>
</dbReference>
<evidence type="ECO:0000313" key="4">
    <source>
        <dbReference type="EMBL" id="KAJ7958819.1"/>
    </source>
</evidence>
<dbReference type="KEGG" id="qsa:O6P43_019481"/>
<dbReference type="InterPro" id="IPR051210">
    <property type="entry name" value="Ub_ligase/GEF_domain"/>
</dbReference>
<keyword evidence="4" id="KW-0675">Receptor</keyword>
<keyword evidence="5" id="KW-1185">Reference proteome</keyword>
<feature type="repeat" description="RCC1" evidence="2">
    <location>
        <begin position="198"/>
        <end position="252"/>
    </location>
</feature>
<proteinExistence type="predicted"/>
<protein>
    <submittedName>
        <fullName evidence="4">Ultraviolet-B receptor UVR8</fullName>
    </submittedName>
</protein>
<feature type="repeat" description="RCC1" evidence="2">
    <location>
        <begin position="324"/>
        <end position="376"/>
    </location>
</feature>
<accession>A0AAD7LIL5</accession>
<dbReference type="PRINTS" id="PR00633">
    <property type="entry name" value="RCCNDNSATION"/>
</dbReference>
<gene>
    <name evidence="4" type="ORF">O6P43_019481</name>
</gene>
<dbReference type="PROSITE" id="PS50012">
    <property type="entry name" value="RCC1_3"/>
    <property type="match status" value="6"/>
</dbReference>
<name>A0AAD7LIL5_QUISA</name>
<dbReference type="SUPFAM" id="SSF50985">
    <property type="entry name" value="RCC1/BLIP-II"/>
    <property type="match status" value="2"/>
</dbReference>
<dbReference type="InterPro" id="IPR000408">
    <property type="entry name" value="Reg_chr_condens"/>
</dbReference>
<dbReference type="InterPro" id="IPR058923">
    <property type="entry name" value="RCC1-like_dom"/>
</dbReference>
<evidence type="ECO:0000256" key="2">
    <source>
        <dbReference type="PROSITE-ProRule" id="PRU00235"/>
    </source>
</evidence>
<feature type="repeat" description="RCC1" evidence="2">
    <location>
        <begin position="119"/>
        <end position="197"/>
    </location>
</feature>
<reference evidence="4" key="1">
    <citation type="journal article" date="2023" name="Science">
        <title>Elucidation of the pathway for biosynthesis of saponin adjuvants from the soapbark tree.</title>
        <authorList>
            <person name="Reed J."/>
            <person name="Orme A."/>
            <person name="El-Demerdash A."/>
            <person name="Owen C."/>
            <person name="Martin L.B.B."/>
            <person name="Misra R.C."/>
            <person name="Kikuchi S."/>
            <person name="Rejzek M."/>
            <person name="Martin A.C."/>
            <person name="Harkess A."/>
            <person name="Leebens-Mack J."/>
            <person name="Louveau T."/>
            <person name="Stephenson M.J."/>
            <person name="Osbourn A."/>
        </authorList>
    </citation>
    <scope>NUCLEOTIDE SEQUENCE</scope>
    <source>
        <strain evidence="4">S10</strain>
    </source>
</reference>
<evidence type="ECO:0000259" key="3">
    <source>
        <dbReference type="Pfam" id="PF25390"/>
    </source>
</evidence>
<feature type="non-terminal residue" evidence="4">
    <location>
        <position position="606"/>
    </location>
</feature>
<keyword evidence="1" id="KW-0677">Repeat</keyword>
<feature type="domain" description="RCC1-like" evidence="3">
    <location>
        <begin position="177"/>
        <end position="468"/>
    </location>
</feature>
<dbReference type="AlphaFoldDB" id="A0AAD7LIL5"/>